<name>A0A9P8LHQ5_9PEZI</name>
<evidence type="ECO:0000313" key="2">
    <source>
        <dbReference type="EMBL" id="KAH0565717.1"/>
    </source>
</evidence>
<organism evidence="2 3">
    <name type="scientific">Trichoglossum hirsutum</name>
    <dbReference type="NCBI Taxonomy" id="265104"/>
    <lineage>
        <taxon>Eukaryota</taxon>
        <taxon>Fungi</taxon>
        <taxon>Dikarya</taxon>
        <taxon>Ascomycota</taxon>
        <taxon>Pezizomycotina</taxon>
        <taxon>Geoglossomycetes</taxon>
        <taxon>Geoglossales</taxon>
        <taxon>Geoglossaceae</taxon>
        <taxon>Trichoglossum</taxon>
    </lineage>
</organism>
<dbReference type="InterPro" id="IPR036291">
    <property type="entry name" value="NAD(P)-bd_dom_sf"/>
</dbReference>
<dbReference type="GO" id="GO:0005737">
    <property type="term" value="C:cytoplasm"/>
    <property type="evidence" value="ECO:0007669"/>
    <property type="project" value="TreeGrafter"/>
</dbReference>
<accession>A0A9P8LHQ5</accession>
<dbReference type="SUPFAM" id="SSF51735">
    <property type="entry name" value="NAD(P)-binding Rossmann-fold domains"/>
    <property type="match status" value="1"/>
</dbReference>
<evidence type="ECO:0000313" key="3">
    <source>
        <dbReference type="Proteomes" id="UP000750711"/>
    </source>
</evidence>
<dbReference type="InterPro" id="IPR001509">
    <property type="entry name" value="Epimerase_deHydtase"/>
</dbReference>
<dbReference type="PANTHER" id="PTHR48079">
    <property type="entry name" value="PROTEIN YEEZ"/>
    <property type="match status" value="1"/>
</dbReference>
<keyword evidence="3" id="KW-1185">Reference proteome</keyword>
<dbReference type="AlphaFoldDB" id="A0A9P8LHQ5"/>
<protein>
    <recommendedName>
        <fullName evidence="1">NAD-dependent epimerase/dehydratase domain-containing protein</fullName>
    </recommendedName>
</protein>
<dbReference type="Pfam" id="PF01370">
    <property type="entry name" value="Epimerase"/>
    <property type="match status" value="1"/>
</dbReference>
<dbReference type="Proteomes" id="UP000750711">
    <property type="component" value="Unassembled WGS sequence"/>
</dbReference>
<reference evidence="2" key="1">
    <citation type="submission" date="2021-03" db="EMBL/GenBank/DDBJ databases">
        <title>Comparative genomics and phylogenomic investigation of the class Geoglossomycetes provide insights into ecological specialization and systematics.</title>
        <authorList>
            <person name="Melie T."/>
            <person name="Pirro S."/>
            <person name="Miller A.N."/>
            <person name="Quandt A."/>
        </authorList>
    </citation>
    <scope>NUCLEOTIDE SEQUENCE</scope>
    <source>
        <strain evidence="2">CAQ_001_2017</strain>
    </source>
</reference>
<proteinExistence type="predicted"/>
<evidence type="ECO:0000259" key="1">
    <source>
        <dbReference type="Pfam" id="PF01370"/>
    </source>
</evidence>
<dbReference type="PANTHER" id="PTHR48079:SF3">
    <property type="entry name" value="NAD-DEPENDENT EPIMERASE_DEHYDRATASE DOMAIN-CONTAINING PROTEIN"/>
    <property type="match status" value="1"/>
</dbReference>
<dbReference type="GO" id="GO:0004029">
    <property type="term" value="F:aldehyde dehydrogenase (NAD+) activity"/>
    <property type="evidence" value="ECO:0007669"/>
    <property type="project" value="TreeGrafter"/>
</dbReference>
<sequence length="329" mass="35743">MVKVLVLGATGYIGFPLCQSLLRASHTVYGLARDPKKAARLAQNEIIPVLGSNEDRKLYVELIRDERIDVVVDSTSANASDSVRTIESIVALGRERLEADRARGWSPGKLGYIYVSGMWVHGSSPEPINDFSLVGVPGAPAQPPSIVSWRPAVERQILAYRDALDVMIVRPALLYGRGNPLWKILFDPLLAAAKEGSSGVVSVRADPDAMIPLVHLDDTVSGLHQAVERLPLVSGTNAWPVFDLVTSRENLRVIVEVAGRELGFRGKVLCTGVGDDGLAEAMSCGVRGDSSRARDLLDWHPKFRGMVDGIERYAMSFMAMKEVSPTSTI</sequence>
<dbReference type="InterPro" id="IPR051783">
    <property type="entry name" value="NAD(P)-dependent_oxidoreduct"/>
</dbReference>
<comment type="caution">
    <text evidence="2">The sequence shown here is derived from an EMBL/GenBank/DDBJ whole genome shotgun (WGS) entry which is preliminary data.</text>
</comment>
<gene>
    <name evidence="2" type="ORF">GP486_000881</name>
</gene>
<dbReference type="Gene3D" id="3.40.50.720">
    <property type="entry name" value="NAD(P)-binding Rossmann-like Domain"/>
    <property type="match status" value="1"/>
</dbReference>
<feature type="domain" description="NAD-dependent epimerase/dehydratase" evidence="1">
    <location>
        <begin position="4"/>
        <end position="229"/>
    </location>
</feature>
<dbReference type="EMBL" id="JAGHQM010000066">
    <property type="protein sequence ID" value="KAH0565717.1"/>
    <property type="molecule type" value="Genomic_DNA"/>
</dbReference>